<dbReference type="PANTHER" id="PTHR42901">
    <property type="entry name" value="ALCOHOL DEHYDROGENASE"/>
    <property type="match status" value="1"/>
</dbReference>
<comment type="caution">
    <text evidence="3">The sequence shown here is derived from an EMBL/GenBank/DDBJ whole genome shotgun (WGS) entry which is preliminary data.</text>
</comment>
<dbReference type="GO" id="GO:0016491">
    <property type="term" value="F:oxidoreductase activity"/>
    <property type="evidence" value="ECO:0007669"/>
    <property type="project" value="UniProtKB-KW"/>
</dbReference>
<dbReference type="SUPFAM" id="SSF51735">
    <property type="entry name" value="NAD(P)-binding Rossmann-fold domains"/>
    <property type="match status" value="1"/>
</dbReference>
<gene>
    <name evidence="3" type="ORF">A10D4_06966</name>
</gene>
<dbReference type="AlphaFoldDB" id="K2KBA7"/>
<dbReference type="PANTHER" id="PTHR42901:SF1">
    <property type="entry name" value="ALCOHOL DEHYDROGENASE"/>
    <property type="match status" value="1"/>
</dbReference>
<name>K2KBA7_9GAMM</name>
<dbReference type="Gene3D" id="3.40.50.720">
    <property type="entry name" value="NAD(P)-binding Rossmann-like Domain"/>
    <property type="match status" value="1"/>
</dbReference>
<comment type="similarity">
    <text evidence="1">Belongs to the short-chain dehydrogenases/reductases (SDR) family.</text>
</comment>
<accession>K2KBA7</accession>
<dbReference type="EMBL" id="AMRG01000007">
    <property type="protein sequence ID" value="EKE83867.1"/>
    <property type="molecule type" value="Genomic_DNA"/>
</dbReference>
<proteinExistence type="inferred from homology"/>
<sequence length="82" mass="8562">MFAYQAPADLLKDKVILVTGAGDGIGRCAALTYAQHGASVILLGRTVSKLESVYDEIEARGGATPAIGCNSATLSRYGTDHY</sequence>
<organism evidence="3 4">
    <name type="scientific">Idiomarina xiamenensis 10-D-4</name>
    <dbReference type="NCBI Taxonomy" id="740709"/>
    <lineage>
        <taxon>Bacteria</taxon>
        <taxon>Pseudomonadati</taxon>
        <taxon>Pseudomonadota</taxon>
        <taxon>Gammaproteobacteria</taxon>
        <taxon>Alteromonadales</taxon>
        <taxon>Idiomarinaceae</taxon>
        <taxon>Idiomarina</taxon>
    </lineage>
</organism>
<keyword evidence="4" id="KW-1185">Reference proteome</keyword>
<protein>
    <submittedName>
        <fullName evidence="3">Short chain dehydrogenase/reductase family oxidoreductase</fullName>
    </submittedName>
</protein>
<evidence type="ECO:0000256" key="2">
    <source>
        <dbReference type="ARBA" id="ARBA00023002"/>
    </source>
</evidence>
<dbReference type="Pfam" id="PF00106">
    <property type="entry name" value="adh_short"/>
    <property type="match status" value="1"/>
</dbReference>
<dbReference type="Proteomes" id="UP000014115">
    <property type="component" value="Unassembled WGS sequence"/>
</dbReference>
<dbReference type="InterPro" id="IPR036291">
    <property type="entry name" value="NAD(P)-bd_dom_sf"/>
</dbReference>
<dbReference type="InterPro" id="IPR002347">
    <property type="entry name" value="SDR_fam"/>
</dbReference>
<reference evidence="3 4" key="1">
    <citation type="journal article" date="2012" name="J. Bacteriol.">
        <title>Genome Sequence of Idiomarina xiamenensis Type Strain 10-D-4.</title>
        <authorList>
            <person name="Lai Q."/>
            <person name="Wang L."/>
            <person name="Wang W."/>
            <person name="Shao Z."/>
        </authorList>
    </citation>
    <scope>NUCLEOTIDE SEQUENCE [LARGE SCALE GENOMIC DNA]</scope>
    <source>
        <strain evidence="3 4">10-D-4</strain>
    </source>
</reference>
<keyword evidence="2" id="KW-0560">Oxidoreductase</keyword>
<evidence type="ECO:0000256" key="1">
    <source>
        <dbReference type="ARBA" id="ARBA00006484"/>
    </source>
</evidence>
<dbReference type="PATRIC" id="fig|740709.3.peg.1417"/>
<dbReference type="eggNOG" id="COG1028">
    <property type="taxonomic scope" value="Bacteria"/>
</dbReference>
<evidence type="ECO:0000313" key="3">
    <source>
        <dbReference type="EMBL" id="EKE83867.1"/>
    </source>
</evidence>
<evidence type="ECO:0000313" key="4">
    <source>
        <dbReference type="Proteomes" id="UP000014115"/>
    </source>
</evidence>
<dbReference type="STRING" id="740709.A10D4_06966"/>